<dbReference type="CDD" id="cd00063">
    <property type="entry name" value="FN3"/>
    <property type="match status" value="1"/>
</dbReference>
<reference evidence="9" key="1">
    <citation type="journal article" date="2019" name="bioRxiv">
        <title>The Genome of the Zebra Mussel, Dreissena polymorpha: A Resource for Invasive Species Research.</title>
        <authorList>
            <person name="McCartney M.A."/>
            <person name="Auch B."/>
            <person name="Kono T."/>
            <person name="Mallez S."/>
            <person name="Zhang Y."/>
            <person name="Obille A."/>
            <person name="Becker A."/>
            <person name="Abrahante J.E."/>
            <person name="Garbe J."/>
            <person name="Badalamenti J.P."/>
            <person name="Herman A."/>
            <person name="Mangelson H."/>
            <person name="Liachko I."/>
            <person name="Sullivan S."/>
            <person name="Sone E.D."/>
            <person name="Koren S."/>
            <person name="Silverstein K.A.T."/>
            <person name="Beckman K.B."/>
            <person name="Gohl D.M."/>
        </authorList>
    </citation>
    <scope>NUCLEOTIDE SEQUENCE</scope>
    <source>
        <strain evidence="9">Duluth1</strain>
        <tissue evidence="9">Whole animal</tissue>
    </source>
</reference>
<evidence type="ECO:0000256" key="1">
    <source>
        <dbReference type="ARBA" id="ARBA00004479"/>
    </source>
</evidence>
<dbReference type="Pfam" id="PF07679">
    <property type="entry name" value="I-set"/>
    <property type="match status" value="1"/>
</dbReference>
<keyword evidence="5" id="KW-0393">Immunoglobulin domain</keyword>
<evidence type="ECO:0000313" key="9">
    <source>
        <dbReference type="EMBL" id="KAH3832784.1"/>
    </source>
</evidence>
<feature type="domain" description="Ig-like" evidence="8">
    <location>
        <begin position="240"/>
        <end position="307"/>
    </location>
</feature>
<dbReference type="EMBL" id="JAIWYP010000004">
    <property type="protein sequence ID" value="KAH3832784.1"/>
    <property type="molecule type" value="Genomic_DNA"/>
</dbReference>
<dbReference type="SUPFAM" id="SSF48726">
    <property type="entry name" value="Immunoglobulin"/>
    <property type="match status" value="2"/>
</dbReference>
<dbReference type="InterPro" id="IPR013783">
    <property type="entry name" value="Ig-like_fold"/>
</dbReference>
<keyword evidence="3" id="KW-1015">Disulfide bond</keyword>
<dbReference type="PANTHER" id="PTHR11640">
    <property type="entry name" value="NEPHRIN"/>
    <property type="match status" value="1"/>
</dbReference>
<dbReference type="SMART" id="SM00409">
    <property type="entry name" value="IG"/>
    <property type="match status" value="2"/>
</dbReference>
<dbReference type="OrthoDB" id="10039395at2759"/>
<dbReference type="InterPro" id="IPR051275">
    <property type="entry name" value="Cell_adhesion_signaling"/>
</dbReference>
<dbReference type="PROSITE" id="PS50835">
    <property type="entry name" value="IG_LIKE"/>
    <property type="match status" value="2"/>
</dbReference>
<keyword evidence="6" id="KW-0812">Transmembrane</keyword>
<dbReference type="InterPro" id="IPR013098">
    <property type="entry name" value="Ig_I-set"/>
</dbReference>
<keyword evidence="7" id="KW-0732">Signal</keyword>
<feature type="transmembrane region" description="Helical" evidence="6">
    <location>
        <begin position="544"/>
        <end position="565"/>
    </location>
</feature>
<evidence type="ECO:0000256" key="3">
    <source>
        <dbReference type="ARBA" id="ARBA00023157"/>
    </source>
</evidence>
<dbReference type="Gene3D" id="2.60.40.10">
    <property type="entry name" value="Immunoglobulins"/>
    <property type="match status" value="2"/>
</dbReference>
<protein>
    <recommendedName>
        <fullName evidence="8">Ig-like domain-containing protein</fullName>
    </recommendedName>
</protein>
<dbReference type="InterPro" id="IPR003961">
    <property type="entry name" value="FN3_dom"/>
</dbReference>
<proteinExistence type="predicted"/>
<evidence type="ECO:0000256" key="4">
    <source>
        <dbReference type="ARBA" id="ARBA00023180"/>
    </source>
</evidence>
<gene>
    <name evidence="9" type="ORF">DPMN_106079</name>
</gene>
<dbReference type="InterPro" id="IPR003599">
    <property type="entry name" value="Ig_sub"/>
</dbReference>
<accession>A0A9D4QIE2</accession>
<feature type="domain" description="Ig-like" evidence="8">
    <location>
        <begin position="343"/>
        <end position="424"/>
    </location>
</feature>
<keyword evidence="10" id="KW-1185">Reference proteome</keyword>
<evidence type="ECO:0000256" key="5">
    <source>
        <dbReference type="ARBA" id="ARBA00023319"/>
    </source>
</evidence>
<reference evidence="9" key="2">
    <citation type="submission" date="2020-11" db="EMBL/GenBank/DDBJ databases">
        <authorList>
            <person name="McCartney M.A."/>
            <person name="Auch B."/>
            <person name="Kono T."/>
            <person name="Mallez S."/>
            <person name="Becker A."/>
            <person name="Gohl D.M."/>
            <person name="Silverstein K.A.T."/>
            <person name="Koren S."/>
            <person name="Bechman K.B."/>
            <person name="Herman A."/>
            <person name="Abrahante J.E."/>
            <person name="Garbe J."/>
        </authorList>
    </citation>
    <scope>NUCLEOTIDE SEQUENCE</scope>
    <source>
        <strain evidence="9">Duluth1</strain>
        <tissue evidence="9">Whole animal</tissue>
    </source>
</reference>
<dbReference type="InterPro" id="IPR003598">
    <property type="entry name" value="Ig_sub2"/>
</dbReference>
<dbReference type="SMART" id="SM00408">
    <property type="entry name" value="IGc2"/>
    <property type="match status" value="2"/>
</dbReference>
<dbReference type="GO" id="GO:0016020">
    <property type="term" value="C:membrane"/>
    <property type="evidence" value="ECO:0007669"/>
    <property type="project" value="UniProtKB-SubCell"/>
</dbReference>
<dbReference type="InterPro" id="IPR007110">
    <property type="entry name" value="Ig-like_dom"/>
</dbReference>
<keyword evidence="6" id="KW-1133">Transmembrane helix</keyword>
<feature type="signal peptide" evidence="7">
    <location>
        <begin position="1"/>
        <end position="26"/>
    </location>
</feature>
<evidence type="ECO:0000256" key="7">
    <source>
        <dbReference type="SAM" id="SignalP"/>
    </source>
</evidence>
<sequence>MDNSKKMLSLNEVILCCVCSVVCISASSTVTLHAQIIETTPRVKYEFVCVWAFDPYAPVNVYRKKKSETDWQNVLTISYHEKGCSIRPPSQPDGFNCGCLIRGRTGCNITSSPEISEDVEWMCEILLRPVIKQSNIVTVSIKDINQNKGQEYVFYTTENQSVLLNCSDDKSISKKSTQSISVNEVLVQSFRNGTQFNRIQKSEDNEHFNVSFTRNDNGTFMSCIRGLRIIARWTIVVLYPPTVIDMKDIAISENRTISQECKYIHGNPTPTDISWWVGSKLLVLGSQLAITQVSRQSDGIYRCEAINRFDQYEMPYIGKGSGMFQLKVQYPATIKRFHINALPHIVQVTLIETEHATFQCIGDGNPHPTLTLIKQPTDELNETLTHTFDGMILRYDIAAVSSKHSGQYTCASSNSFGENARTLHLYIKRLQELGNLMHGRSMLKTDTSVNLQWILSDAGTLNIVQNKTCYVLYKTSKDIDWHTSIIDINGTLNLTILKLDLELTHLRPDIQYEAQLIASFSSGNYSIAPTLTFKTLSFSEETKLYIIVAAIVGSVLSMCIMGATLRLCLKRSLRNDAHGEIENVWMSAQNNMGTMNTIGNAPGIILTQDEDHYDCIDMSKIHPSIDPQDAHRAHIESVPTQIIDGTNIRGEICLQTKTANKDAYGILIRSRDPAEEQYNCIGEVVEDKVKEYMTECCHSSSSTTDSAISETCLQYLTVIDNLPVQPESEYDDVANTSRQPRS</sequence>
<dbReference type="InterPro" id="IPR036179">
    <property type="entry name" value="Ig-like_dom_sf"/>
</dbReference>
<dbReference type="AlphaFoldDB" id="A0A9D4QIE2"/>
<organism evidence="9 10">
    <name type="scientific">Dreissena polymorpha</name>
    <name type="common">Zebra mussel</name>
    <name type="synonym">Mytilus polymorpha</name>
    <dbReference type="NCBI Taxonomy" id="45954"/>
    <lineage>
        <taxon>Eukaryota</taxon>
        <taxon>Metazoa</taxon>
        <taxon>Spiralia</taxon>
        <taxon>Lophotrochozoa</taxon>
        <taxon>Mollusca</taxon>
        <taxon>Bivalvia</taxon>
        <taxon>Autobranchia</taxon>
        <taxon>Heteroconchia</taxon>
        <taxon>Euheterodonta</taxon>
        <taxon>Imparidentia</taxon>
        <taxon>Neoheterodontei</taxon>
        <taxon>Myida</taxon>
        <taxon>Dreissenoidea</taxon>
        <taxon>Dreissenidae</taxon>
        <taxon>Dreissena</taxon>
    </lineage>
</organism>
<keyword evidence="2 6" id="KW-0472">Membrane</keyword>
<dbReference type="Proteomes" id="UP000828390">
    <property type="component" value="Unassembled WGS sequence"/>
</dbReference>
<evidence type="ECO:0000256" key="6">
    <source>
        <dbReference type="SAM" id="Phobius"/>
    </source>
</evidence>
<keyword evidence="4" id="KW-0325">Glycoprotein</keyword>
<comment type="subcellular location">
    <subcellularLocation>
        <location evidence="1">Membrane</location>
        <topology evidence="1">Single-pass type I membrane protein</topology>
    </subcellularLocation>
</comment>
<feature type="chain" id="PRO_5038649938" description="Ig-like domain-containing protein" evidence="7">
    <location>
        <begin position="27"/>
        <end position="742"/>
    </location>
</feature>
<evidence type="ECO:0000259" key="8">
    <source>
        <dbReference type="PROSITE" id="PS50835"/>
    </source>
</evidence>
<comment type="caution">
    <text evidence="9">The sequence shown here is derived from an EMBL/GenBank/DDBJ whole genome shotgun (WGS) entry which is preliminary data.</text>
</comment>
<name>A0A9D4QIE2_DREPO</name>
<evidence type="ECO:0000313" key="10">
    <source>
        <dbReference type="Proteomes" id="UP000828390"/>
    </source>
</evidence>
<evidence type="ECO:0000256" key="2">
    <source>
        <dbReference type="ARBA" id="ARBA00023136"/>
    </source>
</evidence>